<gene>
    <name evidence="1" type="ORF">LCGC14_1364880</name>
</gene>
<sequence>MNKNILIMYVWVLKHGGEARVERIKDGVYGIALYKERPGNWYAALKPWKPWKQRKFFYLYPRNKYTGEFVDE</sequence>
<reference evidence="1" key="1">
    <citation type="journal article" date="2015" name="Nature">
        <title>Complex archaea that bridge the gap between prokaryotes and eukaryotes.</title>
        <authorList>
            <person name="Spang A."/>
            <person name="Saw J.H."/>
            <person name="Jorgensen S.L."/>
            <person name="Zaremba-Niedzwiedzka K."/>
            <person name="Martijn J."/>
            <person name="Lind A.E."/>
            <person name="van Eijk R."/>
            <person name="Schleper C."/>
            <person name="Guy L."/>
            <person name="Ettema T.J."/>
        </authorList>
    </citation>
    <scope>NUCLEOTIDE SEQUENCE</scope>
</reference>
<organism evidence="1">
    <name type="scientific">marine sediment metagenome</name>
    <dbReference type="NCBI Taxonomy" id="412755"/>
    <lineage>
        <taxon>unclassified sequences</taxon>
        <taxon>metagenomes</taxon>
        <taxon>ecological metagenomes</taxon>
    </lineage>
</organism>
<comment type="caution">
    <text evidence="1">The sequence shown here is derived from an EMBL/GenBank/DDBJ whole genome shotgun (WGS) entry which is preliminary data.</text>
</comment>
<dbReference type="AlphaFoldDB" id="A0A0F9K7K5"/>
<name>A0A0F9K7K5_9ZZZZ</name>
<protein>
    <submittedName>
        <fullName evidence="1">Uncharacterized protein</fullName>
    </submittedName>
</protein>
<dbReference type="EMBL" id="LAZR01008566">
    <property type="protein sequence ID" value="KKM77958.1"/>
    <property type="molecule type" value="Genomic_DNA"/>
</dbReference>
<accession>A0A0F9K7K5</accession>
<evidence type="ECO:0000313" key="1">
    <source>
        <dbReference type="EMBL" id="KKM77958.1"/>
    </source>
</evidence>
<proteinExistence type="predicted"/>